<dbReference type="STRING" id="415425.SAMN05444363_2976"/>
<gene>
    <name evidence="1" type="ORF">SAMN05444363_2976</name>
</gene>
<evidence type="ECO:0008006" key="3">
    <source>
        <dbReference type="Google" id="ProtNLM"/>
    </source>
</evidence>
<dbReference type="InterPro" id="IPR037079">
    <property type="entry name" value="AF2212/PG0164-like_sf"/>
</dbReference>
<dbReference type="EMBL" id="FQZI01000008">
    <property type="protein sequence ID" value="SHJ20041.1"/>
    <property type="molecule type" value="Genomic_DNA"/>
</dbReference>
<dbReference type="AlphaFoldDB" id="A0A1M6HD03"/>
<protein>
    <recommendedName>
        <fullName evidence="3">DUF1905 domain-containing protein</fullName>
    </recommendedName>
</protein>
<dbReference type="RefSeq" id="WP_073312264.1">
    <property type="nucleotide sequence ID" value="NZ_FQZI01000008.1"/>
</dbReference>
<dbReference type="Pfam" id="PF08922">
    <property type="entry name" value="DUF1905"/>
    <property type="match status" value="1"/>
</dbReference>
<dbReference type="SUPFAM" id="SSF141694">
    <property type="entry name" value="AF2212/PG0164-like"/>
    <property type="match status" value="1"/>
</dbReference>
<dbReference type="InterPro" id="IPR015018">
    <property type="entry name" value="DUF1905"/>
</dbReference>
<dbReference type="Proteomes" id="UP000184488">
    <property type="component" value="Unassembled WGS sequence"/>
</dbReference>
<organism evidence="1 2">
    <name type="scientific">Flavobacterium terrae</name>
    <dbReference type="NCBI Taxonomy" id="415425"/>
    <lineage>
        <taxon>Bacteria</taxon>
        <taxon>Pseudomonadati</taxon>
        <taxon>Bacteroidota</taxon>
        <taxon>Flavobacteriia</taxon>
        <taxon>Flavobacteriales</taxon>
        <taxon>Flavobacteriaceae</taxon>
        <taxon>Flavobacterium</taxon>
    </lineage>
</organism>
<evidence type="ECO:0000313" key="1">
    <source>
        <dbReference type="EMBL" id="SHJ20041.1"/>
    </source>
</evidence>
<accession>A0A1M6HD03</accession>
<name>A0A1M6HD03_9FLAO</name>
<sequence>MPNLIKYTFSAKIWQYEGPNGWYFVSLPQDISKEIRENLKWQEEGWGRLKVNAKIQTQEWKTAIWFDTKQNTYLLPLKAAIRTKCKLEKDQEITVSVLV</sequence>
<proteinExistence type="predicted"/>
<reference evidence="2" key="1">
    <citation type="submission" date="2016-11" db="EMBL/GenBank/DDBJ databases">
        <authorList>
            <person name="Varghese N."/>
            <person name="Submissions S."/>
        </authorList>
    </citation>
    <scope>NUCLEOTIDE SEQUENCE [LARGE SCALE GENOMIC DNA]</scope>
    <source>
        <strain evidence="2">DSM 18829</strain>
    </source>
</reference>
<dbReference type="Gene3D" id="2.40.30.100">
    <property type="entry name" value="AF2212/PG0164-like"/>
    <property type="match status" value="1"/>
</dbReference>
<evidence type="ECO:0000313" key="2">
    <source>
        <dbReference type="Proteomes" id="UP000184488"/>
    </source>
</evidence>
<dbReference type="OrthoDB" id="9808666at2"/>
<keyword evidence="2" id="KW-1185">Reference proteome</keyword>